<gene>
    <name evidence="1" type="ORF">L6452_38748</name>
</gene>
<proteinExistence type="predicted"/>
<comment type="caution">
    <text evidence="1">The sequence shown here is derived from an EMBL/GenBank/DDBJ whole genome shotgun (WGS) entry which is preliminary data.</text>
</comment>
<name>A0ACB8XQD3_ARCLA</name>
<keyword evidence="2" id="KW-1185">Reference proteome</keyword>
<dbReference type="EMBL" id="CM042061">
    <property type="protein sequence ID" value="KAI3672651.1"/>
    <property type="molecule type" value="Genomic_DNA"/>
</dbReference>
<accession>A0ACB8XQD3</accession>
<reference evidence="1 2" key="2">
    <citation type="journal article" date="2022" name="Mol. Ecol. Resour.">
        <title>The genomes of chicory, endive, great burdock and yacon provide insights into Asteraceae paleo-polyploidization history and plant inulin production.</title>
        <authorList>
            <person name="Fan W."/>
            <person name="Wang S."/>
            <person name="Wang H."/>
            <person name="Wang A."/>
            <person name="Jiang F."/>
            <person name="Liu H."/>
            <person name="Zhao H."/>
            <person name="Xu D."/>
            <person name="Zhang Y."/>
        </authorList>
    </citation>
    <scope>NUCLEOTIDE SEQUENCE [LARGE SCALE GENOMIC DNA]</scope>
    <source>
        <strain evidence="2">cv. Niubang</strain>
    </source>
</reference>
<organism evidence="1 2">
    <name type="scientific">Arctium lappa</name>
    <name type="common">Greater burdock</name>
    <name type="synonym">Lappa major</name>
    <dbReference type="NCBI Taxonomy" id="4217"/>
    <lineage>
        <taxon>Eukaryota</taxon>
        <taxon>Viridiplantae</taxon>
        <taxon>Streptophyta</taxon>
        <taxon>Embryophyta</taxon>
        <taxon>Tracheophyta</taxon>
        <taxon>Spermatophyta</taxon>
        <taxon>Magnoliopsida</taxon>
        <taxon>eudicotyledons</taxon>
        <taxon>Gunneridae</taxon>
        <taxon>Pentapetalae</taxon>
        <taxon>asterids</taxon>
        <taxon>campanulids</taxon>
        <taxon>Asterales</taxon>
        <taxon>Asteraceae</taxon>
        <taxon>Carduoideae</taxon>
        <taxon>Cardueae</taxon>
        <taxon>Arctiinae</taxon>
        <taxon>Arctium</taxon>
    </lineage>
</organism>
<protein>
    <submittedName>
        <fullName evidence="1">Uncharacterized protein</fullName>
    </submittedName>
</protein>
<evidence type="ECO:0000313" key="2">
    <source>
        <dbReference type="Proteomes" id="UP001055879"/>
    </source>
</evidence>
<dbReference type="Proteomes" id="UP001055879">
    <property type="component" value="Linkage Group LG15"/>
</dbReference>
<reference evidence="2" key="1">
    <citation type="journal article" date="2022" name="Mol. Ecol. Resour.">
        <title>The genomes of chicory, endive, great burdock and yacon provide insights into Asteraceae palaeo-polyploidization history and plant inulin production.</title>
        <authorList>
            <person name="Fan W."/>
            <person name="Wang S."/>
            <person name="Wang H."/>
            <person name="Wang A."/>
            <person name="Jiang F."/>
            <person name="Liu H."/>
            <person name="Zhao H."/>
            <person name="Xu D."/>
            <person name="Zhang Y."/>
        </authorList>
    </citation>
    <scope>NUCLEOTIDE SEQUENCE [LARGE SCALE GENOMIC DNA]</scope>
    <source>
        <strain evidence="2">cv. Niubang</strain>
    </source>
</reference>
<sequence length="116" mass="13181">MRLLKYSVDATLQRFELSRLGCKRVDLLTSYSSSSLITQLSVYSMDETHYSGGEDSEYDDEDRNVDYQEEYQSGSSSDEEIGGAVTNGWNNITPLNFDMINSSNFDMINSIFNTQQ</sequence>
<evidence type="ECO:0000313" key="1">
    <source>
        <dbReference type="EMBL" id="KAI3672651.1"/>
    </source>
</evidence>